<dbReference type="PANTHER" id="PTHR31630">
    <property type="entry name" value="PHYTANOYL-COA DIOXYGENASE-RELATED-RELATED"/>
    <property type="match status" value="1"/>
</dbReference>
<evidence type="ECO:0000313" key="1">
    <source>
        <dbReference type="EMBL" id="MCJ2187027.1"/>
    </source>
</evidence>
<dbReference type="Proteomes" id="UP001202281">
    <property type="component" value="Unassembled WGS sequence"/>
</dbReference>
<dbReference type="InterPro" id="IPR008775">
    <property type="entry name" value="Phytyl_CoA_dOase-like"/>
</dbReference>
<keyword evidence="1" id="KW-0560">Oxidoreductase</keyword>
<name>A0ABT0BPP9_9SPHN</name>
<evidence type="ECO:0000313" key="2">
    <source>
        <dbReference type="Proteomes" id="UP001202281"/>
    </source>
</evidence>
<sequence>MTRAPDLSFAAVRGLEDFWTRGREGRRATPEESHADKVMLSALGIGIGEVLSALYNTELDFPAFCGWIAANAGAPDTDRIARYHAWRGGAPLPSTTRATLDAIDAMAAVLSSEDLAHWDEHGFIVVPGAISPDEAAAAERALWEALNASPRDPASWPCAETEGIWVNLYHHPAMEPARRSARAFKAFAQLWGTADLWPTIDRLGFNPPVTKWHGYRGGGIHWDVSLARPIPFGTQGILYLTDTAADQGALRVVPGFHRTIDSWLDGEGREDPRSHDFTAQARPIPAGAGDLVIWHHALPHDASPNRSQKPRLVQYLNMFSADVPANPIWL</sequence>
<protein>
    <submittedName>
        <fullName evidence="1">Phytanoyl-CoA dioxygenase family protein</fullName>
    </submittedName>
</protein>
<dbReference type="RefSeq" id="WP_243920138.1">
    <property type="nucleotide sequence ID" value="NZ_JALHLG010000009.1"/>
</dbReference>
<dbReference type="EMBL" id="JALHLG010000009">
    <property type="protein sequence ID" value="MCJ2187027.1"/>
    <property type="molecule type" value="Genomic_DNA"/>
</dbReference>
<comment type="caution">
    <text evidence="1">The sequence shown here is derived from an EMBL/GenBank/DDBJ whole genome shotgun (WGS) entry which is preliminary data.</text>
</comment>
<dbReference type="SUPFAM" id="SSF51197">
    <property type="entry name" value="Clavaminate synthase-like"/>
    <property type="match status" value="1"/>
</dbReference>
<keyword evidence="2" id="KW-1185">Reference proteome</keyword>
<dbReference type="Gene3D" id="2.60.120.620">
    <property type="entry name" value="q2cbj1_9rhob like domain"/>
    <property type="match status" value="1"/>
</dbReference>
<accession>A0ABT0BPP9</accession>
<proteinExistence type="predicted"/>
<organism evidence="1 2">
    <name type="scientific">Novosphingobium beihaiensis</name>
    <dbReference type="NCBI Taxonomy" id="2930389"/>
    <lineage>
        <taxon>Bacteria</taxon>
        <taxon>Pseudomonadati</taxon>
        <taxon>Pseudomonadota</taxon>
        <taxon>Alphaproteobacteria</taxon>
        <taxon>Sphingomonadales</taxon>
        <taxon>Sphingomonadaceae</taxon>
        <taxon>Novosphingobium</taxon>
    </lineage>
</organism>
<dbReference type="PANTHER" id="PTHR31630:SF6">
    <property type="entry name" value="PHYTANOYL-COA DIOXYGENASE-RELATED"/>
    <property type="match status" value="1"/>
</dbReference>
<dbReference type="Pfam" id="PF05721">
    <property type="entry name" value="PhyH"/>
    <property type="match status" value="1"/>
</dbReference>
<gene>
    <name evidence="1" type="ORF">MTR66_09395</name>
</gene>
<reference evidence="1 2" key="1">
    <citation type="submission" date="2022-04" db="EMBL/GenBank/DDBJ databases">
        <title>Identification of a novel bacterium isolated from mangrove sediments.</title>
        <authorList>
            <person name="Pan X."/>
        </authorList>
    </citation>
    <scope>NUCLEOTIDE SEQUENCE [LARGE SCALE GENOMIC DNA]</scope>
    <source>
        <strain evidence="1 2">B2638</strain>
    </source>
</reference>
<keyword evidence="1" id="KW-0223">Dioxygenase</keyword>
<dbReference type="GO" id="GO:0051213">
    <property type="term" value="F:dioxygenase activity"/>
    <property type="evidence" value="ECO:0007669"/>
    <property type="project" value="UniProtKB-KW"/>
</dbReference>